<evidence type="ECO:0000313" key="2">
    <source>
        <dbReference type="EMBL" id="MDO3397893.1"/>
    </source>
</evidence>
<organism evidence="2 3">
    <name type="scientific">Nocardioides cremeus</name>
    <dbReference type="NCBI Taxonomy" id="3058044"/>
    <lineage>
        <taxon>Bacteria</taxon>
        <taxon>Bacillati</taxon>
        <taxon>Actinomycetota</taxon>
        <taxon>Actinomycetes</taxon>
        <taxon>Propionibacteriales</taxon>
        <taxon>Nocardioidaceae</taxon>
        <taxon>Nocardioides</taxon>
    </lineage>
</organism>
<reference evidence="2" key="1">
    <citation type="submission" date="2023-06" db="EMBL/GenBank/DDBJ databases">
        <title>Genome sequence of Nocardioides sp. SOB44.</title>
        <authorList>
            <person name="Zhang G."/>
        </authorList>
    </citation>
    <scope>NUCLEOTIDE SEQUENCE</scope>
    <source>
        <strain evidence="2">SOB44</strain>
    </source>
</reference>
<gene>
    <name evidence="2" type="ORF">QWJ41_19365</name>
</gene>
<feature type="compositionally biased region" description="Polar residues" evidence="1">
    <location>
        <begin position="45"/>
        <end position="54"/>
    </location>
</feature>
<evidence type="ECO:0000256" key="1">
    <source>
        <dbReference type="SAM" id="MobiDB-lite"/>
    </source>
</evidence>
<feature type="region of interest" description="Disordered" evidence="1">
    <location>
        <begin position="35"/>
        <end position="54"/>
    </location>
</feature>
<proteinExistence type="predicted"/>
<dbReference type="Proteomes" id="UP001168363">
    <property type="component" value="Unassembled WGS sequence"/>
</dbReference>
<dbReference type="RefSeq" id="WP_156393529.1">
    <property type="nucleotide sequence ID" value="NZ_JAULSC010000030.1"/>
</dbReference>
<evidence type="ECO:0000313" key="3">
    <source>
        <dbReference type="Proteomes" id="UP001168363"/>
    </source>
</evidence>
<dbReference type="EMBL" id="JAULSC010000030">
    <property type="protein sequence ID" value="MDO3397893.1"/>
    <property type="molecule type" value="Genomic_DNA"/>
</dbReference>
<protein>
    <submittedName>
        <fullName evidence="2">Uncharacterized protein</fullName>
    </submittedName>
</protein>
<comment type="caution">
    <text evidence="2">The sequence shown here is derived from an EMBL/GenBank/DDBJ whole genome shotgun (WGS) entry which is preliminary data.</text>
</comment>
<keyword evidence="3" id="KW-1185">Reference proteome</keyword>
<sequence>MAAPITPAAPSQSTVRWVDCSHKLGPLPCMNHKPHVGDGRGCVHHSTSGFQDDD</sequence>
<name>A0ABT8TY20_9ACTN</name>
<accession>A0ABT8TY20</accession>